<feature type="region of interest" description="Disordered" evidence="16">
    <location>
        <begin position="626"/>
        <end position="676"/>
    </location>
</feature>
<keyword evidence="20" id="KW-0347">Helicase</keyword>
<evidence type="ECO:0000256" key="15">
    <source>
        <dbReference type="PROSITE-ProRule" id="PRU00175"/>
    </source>
</evidence>
<dbReference type="InterPro" id="IPR000330">
    <property type="entry name" value="SNF2_N"/>
</dbReference>
<dbReference type="InterPro" id="IPR049730">
    <property type="entry name" value="SNF2/RAD54-like_C"/>
</dbReference>
<dbReference type="Pfam" id="PF00271">
    <property type="entry name" value="Helicase_C"/>
    <property type="match status" value="1"/>
</dbReference>
<dbReference type="FunFam" id="3.40.50.10810:FF:000071">
    <property type="entry name" value="SNF2 domain-containing protein / helicase domain-containing protein / zinc finger protein-like protein"/>
    <property type="match status" value="1"/>
</dbReference>
<evidence type="ECO:0000256" key="10">
    <source>
        <dbReference type="ARBA" id="ARBA00023015"/>
    </source>
</evidence>
<feature type="compositionally biased region" description="Polar residues" evidence="16">
    <location>
        <begin position="49"/>
        <end position="72"/>
    </location>
</feature>
<dbReference type="InterPro" id="IPR050628">
    <property type="entry name" value="SNF2_RAD54_helicase_TF"/>
</dbReference>
<dbReference type="GO" id="GO:0008270">
    <property type="term" value="F:zinc ion binding"/>
    <property type="evidence" value="ECO:0007669"/>
    <property type="project" value="UniProtKB-KW"/>
</dbReference>
<dbReference type="SMART" id="SM00184">
    <property type="entry name" value="RING"/>
    <property type="match status" value="1"/>
</dbReference>
<evidence type="ECO:0000256" key="8">
    <source>
        <dbReference type="ARBA" id="ARBA00022840"/>
    </source>
</evidence>
<keyword evidence="5 15" id="KW-0863">Zinc-finger</keyword>
<comment type="subcellular location">
    <subcellularLocation>
        <location evidence="1">Nucleus</location>
    </subcellularLocation>
</comment>
<keyword evidence="14" id="KW-0539">Nucleus</keyword>
<dbReference type="GO" id="GO:0080188">
    <property type="term" value="P:gene silencing by siRNA-directed DNA methylation"/>
    <property type="evidence" value="ECO:0007669"/>
    <property type="project" value="UniProtKB-ARBA"/>
</dbReference>
<evidence type="ECO:0000256" key="14">
    <source>
        <dbReference type="ARBA" id="ARBA00023242"/>
    </source>
</evidence>
<dbReference type="SMART" id="SM00490">
    <property type="entry name" value="HELICc"/>
    <property type="match status" value="1"/>
</dbReference>
<feature type="region of interest" description="Disordered" evidence="16">
    <location>
        <begin position="36"/>
        <end position="73"/>
    </location>
</feature>
<feature type="region of interest" description="Disordered" evidence="16">
    <location>
        <begin position="1005"/>
        <end position="1049"/>
    </location>
</feature>
<dbReference type="PROSITE" id="PS51192">
    <property type="entry name" value="HELICASE_ATP_BIND_1"/>
    <property type="match status" value="1"/>
</dbReference>
<evidence type="ECO:0000256" key="9">
    <source>
        <dbReference type="ARBA" id="ARBA00022853"/>
    </source>
</evidence>
<evidence type="ECO:0000256" key="12">
    <source>
        <dbReference type="ARBA" id="ARBA00023158"/>
    </source>
</evidence>
<name>A0AAV6NBW7_9ROSI</name>
<dbReference type="CDD" id="cd18793">
    <property type="entry name" value="SF2_C_SNF"/>
    <property type="match status" value="1"/>
</dbReference>
<evidence type="ECO:0000256" key="6">
    <source>
        <dbReference type="ARBA" id="ARBA00022801"/>
    </source>
</evidence>
<dbReference type="GO" id="GO:0008094">
    <property type="term" value="F:ATP-dependent activity, acting on DNA"/>
    <property type="evidence" value="ECO:0007669"/>
    <property type="project" value="TreeGrafter"/>
</dbReference>
<dbReference type="EMBL" id="JAGKQH010000007">
    <property type="protein sequence ID" value="KAG6594618.1"/>
    <property type="molecule type" value="Genomic_DNA"/>
</dbReference>
<organism evidence="20 21">
    <name type="scientific">Cucurbita argyrosperma subsp. sororia</name>
    <dbReference type="NCBI Taxonomy" id="37648"/>
    <lineage>
        <taxon>Eukaryota</taxon>
        <taxon>Viridiplantae</taxon>
        <taxon>Streptophyta</taxon>
        <taxon>Embryophyta</taxon>
        <taxon>Tracheophyta</taxon>
        <taxon>Spermatophyta</taxon>
        <taxon>Magnoliopsida</taxon>
        <taxon>eudicotyledons</taxon>
        <taxon>Gunneridae</taxon>
        <taxon>Pentapetalae</taxon>
        <taxon>rosids</taxon>
        <taxon>fabids</taxon>
        <taxon>Cucurbitales</taxon>
        <taxon>Cucurbitaceae</taxon>
        <taxon>Cucurbiteae</taxon>
        <taxon>Cucurbita</taxon>
    </lineage>
</organism>
<sequence>MLMADEGSNFPLQYGADDFGGDTSIDYEALFHMLNEDLDPSQNPPEDLSPNNVSTGQPRFDASNQENSQQKNDISHGFTEDIDVTLRNHGSLDEKGTEILRSSENNSSASVELPSFDVEHTSKEVIPNESSMNQSFDFVTDLTDPYSDMPHWMSIVEQPFLDSSQYFFPSDFDSQVVSGNGGMTINMMHEGDFPSNSLCSSNTMNLYAQGAANHKSVSRESVSKDLIILDAYSNVKAALGLPMSTDLNSSCKELVNQLKDETMDSLVESSSGPWQSIKEENMFLPSERTFHSEDTVCGTSSRPSSDCRYQNLYITDQYSPNGHSSNLSNQPLVLIKDVGDRKLTICKGHIDRPQVSPESTHSNLIDKAHAEDDPDICIIEDMSHPAPSNRSLMVGNSFVASQGCSIVSGSSTYVGLGSMRHKAKDMDILKVALQDLSQPKSESSPPDGALEVPLLRHQRIALSWMVQKETSSMPCAGGILADDQGLGKTISTIALILTERPPPIIACPNVRHELETLNLDEDDDILSEHDRPKQEFSHQVSPSKNATICKNTSVQAKGRPAAGTLVVCPTSVLRQWADELHNKVSSKANLSVLVYHGSNRTKDPCELAKYDVVLTTYSIVSMEVPKQSAVDEEDDEKHNTEDQVILPMQFPSSKKRKNFSGSDKKHSKNKKGMDNETFESVARPLAKVRWFRVVLDEAQSIKNHKTQVARACWGLRAKRRWCLSGTPIQNAIDDLYSYFRFLKYDPYAAYKSFCLSIKVPINKNPSKGYKKLQAILKTIMLRRTKGTLLDGQPIVTLPPKQVELKKVDFTEEERDFYSKLEADSRAQYEEYAAAGTVKQNYVNILLMLLRLRQACDHPLLVKPYDSKSLWRSSVDVAKKLPRDKQIYLLSCLEASLAICGICNDPPEDAVVSECGHVFCKQCILEHLSGDDTQCPTAGCKVRLSASSLFSKSSFSISQSDQLGENNSVVGSGSTFGDSVEPSSSDTYESSKIKAALEVLMSLAKPKESSSRNSPVQLAPDVASEKSTDAPSTEMHPEIPECQDSATNKSSCEPIKMSGEKAIVFSQWTGMLDLLEACLKNSSIQYRRLDGTMSVLARDKAVKDFNNLPEVSVMIMSLKAASLGLNMIVACHVLLLDLWWNPTTEDQAIDRAHRIGQTRTVKVLRLTVRDTVEDRILALQQKKREMVSSAFGEDEAGGRQTRLTVEDLNYLFMMLALTLGSAGCSSVGYGATEEIGPSWNQGISIFHLF</sequence>
<evidence type="ECO:0000259" key="17">
    <source>
        <dbReference type="PROSITE" id="PS50089"/>
    </source>
</evidence>
<gene>
    <name evidence="20" type="primary">CHR28</name>
    <name evidence="20" type="ORF">SDJN03_11171</name>
</gene>
<evidence type="ECO:0000256" key="7">
    <source>
        <dbReference type="ARBA" id="ARBA00022833"/>
    </source>
</evidence>
<keyword evidence="21" id="KW-1185">Reference proteome</keyword>
<evidence type="ECO:0000256" key="11">
    <source>
        <dbReference type="ARBA" id="ARBA00023125"/>
    </source>
</evidence>
<keyword evidence="13" id="KW-0804">Transcription</keyword>
<reference evidence="20 21" key="1">
    <citation type="journal article" date="2021" name="Hortic Res">
        <title>The domestication of Cucurbita argyrosperma as revealed by the genome of its wild relative.</title>
        <authorList>
            <person name="Barrera-Redondo J."/>
            <person name="Sanchez-de la Vega G."/>
            <person name="Aguirre-Liguori J.A."/>
            <person name="Castellanos-Morales G."/>
            <person name="Gutierrez-Guerrero Y.T."/>
            <person name="Aguirre-Dugua X."/>
            <person name="Aguirre-Planter E."/>
            <person name="Tenaillon M.I."/>
            <person name="Lira-Saade R."/>
            <person name="Eguiarte L.E."/>
        </authorList>
    </citation>
    <scope>NUCLEOTIDE SEQUENCE [LARGE SCALE GENOMIC DNA]</scope>
    <source>
        <strain evidence="20">JBR-2021</strain>
    </source>
</reference>
<evidence type="ECO:0000259" key="19">
    <source>
        <dbReference type="PROSITE" id="PS51194"/>
    </source>
</evidence>
<evidence type="ECO:0000313" key="21">
    <source>
        <dbReference type="Proteomes" id="UP000685013"/>
    </source>
</evidence>
<proteinExistence type="inferred from homology"/>
<dbReference type="GO" id="GO:0004386">
    <property type="term" value="F:helicase activity"/>
    <property type="evidence" value="ECO:0007669"/>
    <property type="project" value="UniProtKB-KW"/>
</dbReference>
<evidence type="ECO:0000256" key="4">
    <source>
        <dbReference type="ARBA" id="ARBA00022741"/>
    </source>
</evidence>
<keyword evidence="9" id="KW-0156">Chromatin regulator</keyword>
<dbReference type="InterPro" id="IPR018957">
    <property type="entry name" value="Znf_C3HC4_RING-type"/>
</dbReference>
<dbReference type="GO" id="GO:0003677">
    <property type="term" value="F:DNA binding"/>
    <property type="evidence" value="ECO:0007669"/>
    <property type="project" value="UniProtKB-KW"/>
</dbReference>
<comment type="similarity">
    <text evidence="2">Belongs to the SNF2/RAD54 helicase family. RAD16 subfamily.</text>
</comment>
<dbReference type="GO" id="GO:0016787">
    <property type="term" value="F:hydrolase activity"/>
    <property type="evidence" value="ECO:0007669"/>
    <property type="project" value="UniProtKB-KW"/>
</dbReference>
<dbReference type="AlphaFoldDB" id="A0AAV6NBW7"/>
<dbReference type="FunFam" id="3.40.50.10810:FF:000068">
    <property type="entry name" value="SNF2 domain-containing protein / helicase domain-containing protein / zinc finger protein-like protein"/>
    <property type="match status" value="1"/>
</dbReference>
<dbReference type="CDD" id="cd18008">
    <property type="entry name" value="DEXDc_SHPRH-like"/>
    <property type="match status" value="1"/>
</dbReference>
<keyword evidence="4" id="KW-0547">Nucleotide-binding</keyword>
<dbReference type="Proteomes" id="UP000685013">
    <property type="component" value="Chromosome 7"/>
</dbReference>
<feature type="domain" description="Helicase ATP-binding" evidence="18">
    <location>
        <begin position="469"/>
        <end position="745"/>
    </location>
</feature>
<dbReference type="PANTHER" id="PTHR45626">
    <property type="entry name" value="TRANSCRIPTION TERMINATION FACTOR 2-RELATED"/>
    <property type="match status" value="1"/>
</dbReference>
<keyword evidence="12" id="KW-0943">RNA-mediated gene silencing</keyword>
<keyword evidence="7" id="KW-0862">Zinc</keyword>
<dbReference type="PROSITE" id="PS50089">
    <property type="entry name" value="ZF_RING_2"/>
    <property type="match status" value="1"/>
</dbReference>
<feature type="non-terminal residue" evidence="20">
    <location>
        <position position="1"/>
    </location>
</feature>
<evidence type="ECO:0000256" key="16">
    <source>
        <dbReference type="SAM" id="MobiDB-lite"/>
    </source>
</evidence>
<keyword evidence="8" id="KW-0067">ATP-binding</keyword>
<dbReference type="InterPro" id="IPR001841">
    <property type="entry name" value="Znf_RING"/>
</dbReference>
<dbReference type="GO" id="GO:0005634">
    <property type="term" value="C:nucleus"/>
    <property type="evidence" value="ECO:0007669"/>
    <property type="project" value="UniProtKB-SubCell"/>
</dbReference>
<accession>A0AAV6NBW7</accession>
<evidence type="ECO:0000256" key="2">
    <source>
        <dbReference type="ARBA" id="ARBA00008438"/>
    </source>
</evidence>
<evidence type="ECO:0000256" key="5">
    <source>
        <dbReference type="ARBA" id="ARBA00022771"/>
    </source>
</evidence>
<dbReference type="InterPro" id="IPR014001">
    <property type="entry name" value="Helicase_ATP-bd"/>
</dbReference>
<evidence type="ECO:0000256" key="3">
    <source>
        <dbReference type="ARBA" id="ARBA00022723"/>
    </source>
</evidence>
<dbReference type="GO" id="GO:0005524">
    <property type="term" value="F:ATP binding"/>
    <property type="evidence" value="ECO:0007669"/>
    <property type="project" value="UniProtKB-KW"/>
</dbReference>
<keyword evidence="6" id="KW-0378">Hydrolase</keyword>
<evidence type="ECO:0000256" key="1">
    <source>
        <dbReference type="ARBA" id="ARBA00004123"/>
    </source>
</evidence>
<dbReference type="SMART" id="SM00487">
    <property type="entry name" value="DEXDc"/>
    <property type="match status" value="1"/>
</dbReference>
<evidence type="ECO:0000256" key="13">
    <source>
        <dbReference type="ARBA" id="ARBA00023163"/>
    </source>
</evidence>
<dbReference type="PROSITE" id="PS00518">
    <property type="entry name" value="ZF_RING_1"/>
    <property type="match status" value="1"/>
</dbReference>
<feature type="region of interest" description="Disordered" evidence="16">
    <location>
        <begin position="961"/>
        <end position="986"/>
    </location>
</feature>
<evidence type="ECO:0000259" key="18">
    <source>
        <dbReference type="PROSITE" id="PS51192"/>
    </source>
</evidence>
<keyword evidence="3" id="KW-0479">Metal-binding</keyword>
<dbReference type="InterPro" id="IPR001650">
    <property type="entry name" value="Helicase_C-like"/>
</dbReference>
<dbReference type="GO" id="GO:0006281">
    <property type="term" value="P:DNA repair"/>
    <property type="evidence" value="ECO:0007669"/>
    <property type="project" value="TreeGrafter"/>
</dbReference>
<keyword evidence="11" id="KW-0238">DNA-binding</keyword>
<dbReference type="PROSITE" id="PS51194">
    <property type="entry name" value="HELICASE_CTER"/>
    <property type="match status" value="1"/>
</dbReference>
<dbReference type="PANTHER" id="PTHR45626:SF16">
    <property type="entry name" value="ATP-DEPENDENT HELICASE ULS1"/>
    <property type="match status" value="1"/>
</dbReference>
<feature type="domain" description="RING-type" evidence="17">
    <location>
        <begin position="899"/>
        <end position="935"/>
    </location>
</feature>
<comment type="caution">
    <text evidence="20">The sequence shown here is derived from an EMBL/GenBank/DDBJ whole genome shotgun (WGS) entry which is preliminary data.</text>
</comment>
<dbReference type="Pfam" id="PF00176">
    <property type="entry name" value="SNF2-rel_dom"/>
    <property type="match status" value="1"/>
</dbReference>
<keyword evidence="10" id="KW-0805">Transcription regulation</keyword>
<dbReference type="InterPro" id="IPR017907">
    <property type="entry name" value="Znf_RING_CS"/>
</dbReference>
<dbReference type="Pfam" id="PF00097">
    <property type="entry name" value="zf-C3HC4"/>
    <property type="match status" value="1"/>
</dbReference>
<evidence type="ECO:0000313" key="20">
    <source>
        <dbReference type="EMBL" id="KAG6594618.1"/>
    </source>
</evidence>
<feature type="domain" description="Helicase C-terminal" evidence="19">
    <location>
        <begin position="1046"/>
        <end position="1208"/>
    </location>
</feature>
<protein>
    <submittedName>
        <fullName evidence="20">Helicase-like transcription factor CHR28</fullName>
    </submittedName>
</protein>